<dbReference type="AlphaFoldDB" id="A0A653A4V5"/>
<dbReference type="CDD" id="cd02440">
    <property type="entry name" value="AdoMet_MTases"/>
    <property type="match status" value="1"/>
</dbReference>
<dbReference type="Gene3D" id="3.40.50.150">
    <property type="entry name" value="Vaccinia Virus protein VP39"/>
    <property type="match status" value="1"/>
</dbReference>
<dbReference type="PANTHER" id="PTHR42912:SF80">
    <property type="entry name" value="METHYLTRANSFERASE DOMAIN-CONTAINING PROTEIN"/>
    <property type="match status" value="1"/>
</dbReference>
<dbReference type="InterPro" id="IPR050508">
    <property type="entry name" value="Methyltransf_Superfamily"/>
</dbReference>
<dbReference type="SUPFAM" id="SSF53335">
    <property type="entry name" value="S-adenosyl-L-methionine-dependent methyltransferases"/>
    <property type="match status" value="1"/>
</dbReference>
<evidence type="ECO:0000313" key="2">
    <source>
        <dbReference type="EMBL" id="VBB42978.1"/>
    </source>
</evidence>
<name>A0A653A4V5_UNCDX</name>
<accession>A0A653A4V5</accession>
<protein>
    <recommendedName>
        <fullName evidence="1">Methyltransferase type 11 domain-containing protein</fullName>
    </recommendedName>
</protein>
<proteinExistence type="predicted"/>
<feature type="domain" description="Methyltransferase type 11" evidence="1">
    <location>
        <begin position="45"/>
        <end position="129"/>
    </location>
</feature>
<dbReference type="Pfam" id="PF08241">
    <property type="entry name" value="Methyltransf_11"/>
    <property type="match status" value="1"/>
</dbReference>
<evidence type="ECO:0000259" key="1">
    <source>
        <dbReference type="Pfam" id="PF08241"/>
    </source>
</evidence>
<dbReference type="GO" id="GO:0008757">
    <property type="term" value="F:S-adenosylmethionine-dependent methyltransferase activity"/>
    <property type="evidence" value="ECO:0007669"/>
    <property type="project" value="InterPro"/>
</dbReference>
<dbReference type="InterPro" id="IPR029063">
    <property type="entry name" value="SAM-dependent_MTases_sf"/>
</dbReference>
<dbReference type="EMBL" id="UPXX01000018">
    <property type="protein sequence ID" value="VBB42978.1"/>
    <property type="molecule type" value="Genomic_DNA"/>
</dbReference>
<reference evidence="2" key="1">
    <citation type="submission" date="2018-07" db="EMBL/GenBank/DDBJ databases">
        <authorList>
            <consortium name="Genoscope - CEA"/>
            <person name="William W."/>
        </authorList>
    </citation>
    <scope>NUCLEOTIDE SEQUENCE</scope>
    <source>
        <strain evidence="2">IK1</strain>
    </source>
</reference>
<gene>
    <name evidence="2" type="ORF">TRIP_B250095</name>
</gene>
<dbReference type="InterPro" id="IPR013216">
    <property type="entry name" value="Methyltransf_11"/>
</dbReference>
<sequence>MAKTEAFDTFTDAYDEWFDRHPAFYHLELEAVRGLIPPVGARGMEVGIGSGKFAVPFGVKIGVDPSEKMAEKARLLGIDVCRSVAEALPFRAGVFDFVLMVTTICFVDDILATFREAARVLKREGSIIVGFVDKLSELGRRYAAHREGSRFYREATFFTTAEVMEYLREADFDTVEIKQTLIPGGLPGTVEDGFGKGAFIAIKAVKRGDPADRKACL</sequence>
<organism evidence="2">
    <name type="scientific">Uncultured Desulfatiglans sp</name>
    <dbReference type="NCBI Taxonomy" id="1748965"/>
    <lineage>
        <taxon>Bacteria</taxon>
        <taxon>Pseudomonadati</taxon>
        <taxon>Thermodesulfobacteriota</taxon>
        <taxon>Desulfobacteria</taxon>
        <taxon>Desulfatiglandales</taxon>
        <taxon>Desulfatiglandaceae</taxon>
        <taxon>Desulfatiglans</taxon>
        <taxon>environmental samples</taxon>
    </lineage>
</organism>
<dbReference type="PANTHER" id="PTHR42912">
    <property type="entry name" value="METHYLTRANSFERASE"/>
    <property type="match status" value="1"/>
</dbReference>